<dbReference type="AlphaFoldDB" id="A0A0L0VWQ9"/>
<protein>
    <submittedName>
        <fullName evidence="1">Uncharacterized protein</fullName>
    </submittedName>
</protein>
<keyword evidence="2" id="KW-1185">Reference proteome</keyword>
<gene>
    <name evidence="1" type="ORF">PSTG_03371</name>
</gene>
<evidence type="ECO:0000313" key="2">
    <source>
        <dbReference type="Proteomes" id="UP000054564"/>
    </source>
</evidence>
<sequence>MEVDQQKSNSRDHSPVIQLLNQGDQLTQRFQKFRLVSKSRKSLIIVHCFILVDSFSQTKQYENRQFNDSITHVQTLNSSLQQHDNLSNLAARSGGMEINTQYPSVRQRTLATLTKTINEASGGIRSSLELMEATVDSLSELLYKVDIYLAEPASIGSIGFDPINALNHLGNLFTAYQAELLAKRELFFSFNCEEITIEEFVRQWQICNQIKSLTQETMDDLADVMGAWST</sequence>
<organism evidence="1 2">
    <name type="scientific">Puccinia striiformis f. sp. tritici PST-78</name>
    <dbReference type="NCBI Taxonomy" id="1165861"/>
    <lineage>
        <taxon>Eukaryota</taxon>
        <taxon>Fungi</taxon>
        <taxon>Dikarya</taxon>
        <taxon>Basidiomycota</taxon>
        <taxon>Pucciniomycotina</taxon>
        <taxon>Pucciniomycetes</taxon>
        <taxon>Pucciniales</taxon>
        <taxon>Pucciniaceae</taxon>
        <taxon>Puccinia</taxon>
    </lineage>
</organism>
<reference evidence="2" key="1">
    <citation type="submission" date="2014-03" db="EMBL/GenBank/DDBJ databases">
        <title>The Genome Sequence of Puccinia striiformis f. sp. tritici PST-78.</title>
        <authorList>
            <consortium name="The Broad Institute Genome Sequencing Platform"/>
            <person name="Cuomo C."/>
            <person name="Hulbert S."/>
            <person name="Chen X."/>
            <person name="Walker B."/>
            <person name="Young S.K."/>
            <person name="Zeng Q."/>
            <person name="Gargeya S."/>
            <person name="Fitzgerald M."/>
            <person name="Haas B."/>
            <person name="Abouelleil A."/>
            <person name="Alvarado L."/>
            <person name="Arachchi H.M."/>
            <person name="Berlin A.M."/>
            <person name="Chapman S.B."/>
            <person name="Goldberg J."/>
            <person name="Griggs A."/>
            <person name="Gujja S."/>
            <person name="Hansen M."/>
            <person name="Howarth C."/>
            <person name="Imamovic A."/>
            <person name="Larimer J."/>
            <person name="McCowan C."/>
            <person name="Montmayeur A."/>
            <person name="Murphy C."/>
            <person name="Neiman D."/>
            <person name="Pearson M."/>
            <person name="Priest M."/>
            <person name="Roberts A."/>
            <person name="Saif S."/>
            <person name="Shea T."/>
            <person name="Sisk P."/>
            <person name="Sykes S."/>
            <person name="Wortman J."/>
            <person name="Nusbaum C."/>
            <person name="Birren B."/>
        </authorList>
    </citation>
    <scope>NUCLEOTIDE SEQUENCE [LARGE SCALE GENOMIC DNA]</scope>
    <source>
        <strain evidence="2">race PST-78</strain>
    </source>
</reference>
<name>A0A0L0VWQ9_9BASI</name>
<dbReference type="OrthoDB" id="3344725at2759"/>
<evidence type="ECO:0000313" key="1">
    <source>
        <dbReference type="EMBL" id="KNF03430.1"/>
    </source>
</evidence>
<dbReference type="EMBL" id="AJIL01000017">
    <property type="protein sequence ID" value="KNF03430.1"/>
    <property type="molecule type" value="Genomic_DNA"/>
</dbReference>
<comment type="caution">
    <text evidence="1">The sequence shown here is derived from an EMBL/GenBank/DDBJ whole genome shotgun (WGS) entry which is preliminary data.</text>
</comment>
<dbReference type="Proteomes" id="UP000054564">
    <property type="component" value="Unassembled WGS sequence"/>
</dbReference>
<accession>A0A0L0VWQ9</accession>
<proteinExistence type="predicted"/>